<reference evidence="1 2" key="1">
    <citation type="submission" date="2009-07" db="EMBL/GenBank/DDBJ databases">
        <authorList>
            <person name="Madupu R."/>
            <person name="Sebastian Y."/>
            <person name="Durkin A.S."/>
            <person name="Torralba M."/>
            <person name="Methe B."/>
            <person name="Sutton G.G."/>
            <person name="Strausberg R.L."/>
            <person name="Nelson K.E."/>
        </authorList>
    </citation>
    <scope>NUCLEOTIDE SEQUENCE [LARGE SCALE GENOMIC DNA]</scope>
    <source>
        <strain evidence="1 2">RM3277</strain>
    </source>
</reference>
<dbReference type="Proteomes" id="UP000003107">
    <property type="component" value="Unassembled WGS sequence"/>
</dbReference>
<accession>C6RFY3</accession>
<name>C6RFY3_9BACT</name>
<dbReference type="STRING" id="553219.CAMSH0001_2246"/>
<evidence type="ECO:0000313" key="1">
    <source>
        <dbReference type="EMBL" id="EET79678.1"/>
    </source>
</evidence>
<sequence>MRRSTDVLRQMHLKFTANFYAIPNSRIKNEFPKTPAEI</sequence>
<dbReference type="AlphaFoldDB" id="C6RFY3"/>
<gene>
    <name evidence="1" type="ORF">CAMSH0001_2246</name>
</gene>
<comment type="caution">
    <text evidence="1">The sequence shown here is derived from an EMBL/GenBank/DDBJ whole genome shotgun (WGS) entry which is preliminary data.</text>
</comment>
<organism evidence="1 2">
    <name type="scientific">Campylobacter showae RM3277</name>
    <dbReference type="NCBI Taxonomy" id="553219"/>
    <lineage>
        <taxon>Bacteria</taxon>
        <taxon>Pseudomonadati</taxon>
        <taxon>Campylobacterota</taxon>
        <taxon>Epsilonproteobacteria</taxon>
        <taxon>Campylobacterales</taxon>
        <taxon>Campylobacteraceae</taxon>
        <taxon>Campylobacter</taxon>
    </lineage>
</organism>
<protein>
    <submittedName>
        <fullName evidence="1">Uncharacterized protein</fullName>
    </submittedName>
</protein>
<proteinExistence type="predicted"/>
<evidence type="ECO:0000313" key="2">
    <source>
        <dbReference type="Proteomes" id="UP000003107"/>
    </source>
</evidence>
<dbReference type="EMBL" id="ACVQ01000018">
    <property type="protein sequence ID" value="EET79678.1"/>
    <property type="molecule type" value="Genomic_DNA"/>
</dbReference>
<keyword evidence="2" id="KW-1185">Reference proteome</keyword>